<accession>A0ACC2NWW0</accession>
<evidence type="ECO:0000313" key="1">
    <source>
        <dbReference type="EMBL" id="KAJ8675086.1"/>
    </source>
</evidence>
<organism evidence="1 2">
    <name type="scientific">Eretmocerus hayati</name>
    <dbReference type="NCBI Taxonomy" id="131215"/>
    <lineage>
        <taxon>Eukaryota</taxon>
        <taxon>Metazoa</taxon>
        <taxon>Ecdysozoa</taxon>
        <taxon>Arthropoda</taxon>
        <taxon>Hexapoda</taxon>
        <taxon>Insecta</taxon>
        <taxon>Pterygota</taxon>
        <taxon>Neoptera</taxon>
        <taxon>Endopterygota</taxon>
        <taxon>Hymenoptera</taxon>
        <taxon>Apocrita</taxon>
        <taxon>Proctotrupomorpha</taxon>
        <taxon>Chalcidoidea</taxon>
        <taxon>Aphelinidae</taxon>
        <taxon>Aphelininae</taxon>
        <taxon>Eretmocerus</taxon>
    </lineage>
</organism>
<comment type="caution">
    <text evidence="1">The sequence shown here is derived from an EMBL/GenBank/DDBJ whole genome shotgun (WGS) entry which is preliminary data.</text>
</comment>
<dbReference type="EMBL" id="CM056742">
    <property type="protein sequence ID" value="KAJ8675086.1"/>
    <property type="molecule type" value="Genomic_DNA"/>
</dbReference>
<proteinExistence type="predicted"/>
<dbReference type="Proteomes" id="UP001239111">
    <property type="component" value="Chromosome 2"/>
</dbReference>
<reference evidence="1" key="1">
    <citation type="submission" date="2023-04" db="EMBL/GenBank/DDBJ databases">
        <title>A chromosome-level genome assembly of the parasitoid wasp Eretmocerus hayati.</title>
        <authorList>
            <person name="Zhong Y."/>
            <person name="Liu S."/>
            <person name="Liu Y."/>
        </authorList>
    </citation>
    <scope>NUCLEOTIDE SEQUENCE</scope>
    <source>
        <strain evidence="1">ZJU_SS_LIU_2023</strain>
    </source>
</reference>
<evidence type="ECO:0000313" key="2">
    <source>
        <dbReference type="Proteomes" id="UP001239111"/>
    </source>
</evidence>
<sequence length="1528" mass="174509">MFACPNCALSFANIFRYNEHQKVHDKQNQQLLCAVKSCKKQFTAYNSFKRHFLRNHHEIIPKCLECMFSNCNAQFRNKKLLLAHVKSCNSRNNSLIQCKSCLPENVQFLTMKAYQMHFSRHHKYRSEIDQTAADNSNDQMNTDPRFMVTNLDLGNNIFTVNANPEINENLNETVPLVTMNAETQGNSAENACLVRPNSHTSNMMVSSANNKKEINPASKLLAGALCKLTAKHVVVEPAIQVVVENVYSAYELCKTDLLLSINSSCEVTQDQKLKFTELFDSSFKPFPEMLHPGEGLLRNTYQRKQFFVSDEDYVPPIMIDLLNENGQKSGCQFAFVSPLKTISVMLRNENVRKHCGVVNVNTNNNKLCDAQDGQIVKNNQFFMMPNRLRLNFFCDTFDICCPIGPSKTIHKINGVYMRLMNLPPWLRSKVENMKLVQVCHDKYISQFGWKEVSKAFMADLSILETIGIDVKVNDVVINYKGSLSGFEGDNAGSHDVGGFPKGFSRTIFFCRFCPITLAEFLKDPQNRKPLRTPTDYDECALKAEATNKPCCGIRCRSFLNDLNYYHAGAPGLPPCIDHDVNLGLVAYDMRLVIKHFVKERWFKIGFLNFRLNDIKVLKRHDCHIPIINLTGDGKKLVGSMAQMAKLILIFPLAIVDRVRDFHDPVWKMVLTLRRMHALLFAPALSRGQLSLLEGATQDYMEKRVECFPEVNRRPKHEYTSHGAELTHLLGPLKYQSSKTGEHKHGCMKKIVKKLGNYKNVTKTIAERHQLMEISNVNEYTSKIEPKGIFDYDPNLSDPLMETAISQFQCETGSVVTFIAEEVKYRGIEYAQNDFVCIDKNEYGNFILCQIQVILLNADVSDLFFLGHPSEIIECREVGVYEILPQTEVTRLPETSIYPFSSLLSPDPIIEAKIGLKQVFLMKYAPFDPSPCIGRHMDHPADYAFKVVDASRTQRKSVIVKHSTSLLSRTIYAFGRKLNVVGASIVLEEDGTEIDEDELLVRYKDKLFMLLTHTATWEPAARRRATEGSQSQPPSANTLNQTSAQTSNRSTLSSRQRNNGSRANDPAHQPISSSTQDHRNQRARNSRRESATNGSTRQRQDRERSQSSSPQSQNAQEDSDEDSSGNDDENAEEELQDNEENRDEVDGHQENRQVENRRRNEQALRDINLPWANYQVPYKNFDCKTLADLQNGVSTRKRWKRLRTKFVHRIVDDLRAINISIPEETFERIALTMSQKYPKIFTERFNDSEDGEVIGNGVTSLVKKMLHRNYYLNRPEVQGLLAHQLRIPLWGLRTLRAIKSGCPNWQPLHLPANETLSSLEESRVFLLNISQYDLNDPEMLAACIKHLKKSFTAQRYFINSVKLRKVSDLLVAWPCLSVKLFLSHHFQELTGCNLDRFTTRYRIDEPKILAYGTLKRYIDNVDMADPYSKNGTGPEHEGPPIAREISIVLDGHLLIRNCGDMVDGLKCLLAVYFTMNRTYPEGTARTLEFFQRNFLNIAPVAARCRDKNKVKRVETLIALINDLRIIPRV</sequence>
<name>A0ACC2NWW0_9HYME</name>
<protein>
    <submittedName>
        <fullName evidence="1">Uncharacterized protein</fullName>
    </submittedName>
</protein>
<keyword evidence="2" id="KW-1185">Reference proteome</keyword>
<gene>
    <name evidence="1" type="ORF">QAD02_010872</name>
</gene>